<accession>M7NRA9</accession>
<keyword evidence="1" id="KW-0812">Transmembrane</keyword>
<dbReference type="EMBL" id="AODQ01000150">
    <property type="protein sequence ID" value="EMR01059.1"/>
    <property type="molecule type" value="Genomic_DNA"/>
</dbReference>
<proteinExistence type="predicted"/>
<evidence type="ECO:0000313" key="3">
    <source>
        <dbReference type="Proteomes" id="UP000011910"/>
    </source>
</evidence>
<dbReference type="AlphaFoldDB" id="M7NRA9"/>
<dbReference type="RefSeq" id="WP_009197186.1">
    <property type="nucleotide sequence ID" value="NZ_AODQ01000150.1"/>
</dbReference>
<dbReference type="Proteomes" id="UP000011910">
    <property type="component" value="Unassembled WGS sequence"/>
</dbReference>
<name>M7NRA9_9BACT</name>
<feature type="transmembrane region" description="Helical" evidence="1">
    <location>
        <begin position="48"/>
        <end position="71"/>
    </location>
</feature>
<gene>
    <name evidence="2" type="ORF">ADICEAN_03807</name>
</gene>
<keyword evidence="3" id="KW-1185">Reference proteome</keyword>
<keyword evidence="1" id="KW-1133">Transmembrane helix</keyword>
<reference evidence="2 3" key="1">
    <citation type="journal article" date="2013" name="Genome Announc.">
        <title>Draft Genome Sequence of Cesiribacter andamanensis Strain AMV16T, Isolated from a Soil Sample from a Mud Volcano in the Andaman Islands, India.</title>
        <authorList>
            <person name="Shivaji S."/>
            <person name="Ara S."/>
            <person name="Begum Z."/>
            <person name="Srinivas T.N."/>
            <person name="Singh A."/>
            <person name="Kumar Pinnaka A."/>
        </authorList>
    </citation>
    <scope>NUCLEOTIDE SEQUENCE [LARGE SCALE GENOMIC DNA]</scope>
    <source>
        <strain evidence="2 3">AMV16</strain>
    </source>
</reference>
<feature type="transmembrane region" description="Helical" evidence="1">
    <location>
        <begin position="77"/>
        <end position="95"/>
    </location>
</feature>
<evidence type="ECO:0000256" key="1">
    <source>
        <dbReference type="SAM" id="Phobius"/>
    </source>
</evidence>
<organism evidence="2 3">
    <name type="scientific">Cesiribacter andamanensis AMV16</name>
    <dbReference type="NCBI Taxonomy" id="1279009"/>
    <lineage>
        <taxon>Bacteria</taxon>
        <taxon>Pseudomonadati</taxon>
        <taxon>Bacteroidota</taxon>
        <taxon>Cytophagia</taxon>
        <taxon>Cytophagales</taxon>
        <taxon>Cesiribacteraceae</taxon>
        <taxon>Cesiribacter</taxon>
    </lineage>
</organism>
<protein>
    <submittedName>
        <fullName evidence="2">Uncharacterized protein</fullName>
    </submittedName>
</protein>
<keyword evidence="1" id="KW-0472">Membrane</keyword>
<sequence length="96" mass="10430">MINIPASAGSAFSEQPNLLIFQTPIFRKPVYVAPARTQSLRYRIGSSIYGNFAFIPLLLLLLSGLGLYKGLTPELRFSMGVSAVVFLLISIGLLVV</sequence>
<dbReference type="STRING" id="1279009.ADICEAN_03807"/>
<evidence type="ECO:0000313" key="2">
    <source>
        <dbReference type="EMBL" id="EMR01059.1"/>
    </source>
</evidence>
<comment type="caution">
    <text evidence="2">The sequence shown here is derived from an EMBL/GenBank/DDBJ whole genome shotgun (WGS) entry which is preliminary data.</text>
</comment>